<sequence length="311" mass="33039">MPPHQPPPCPGFRAPRVEAAASACLLCYGCDIVSISLTDWSLLGLVDAITTLSVPTRPLLLSSQVYSLRRISVLLPRAEPSRQTPSADRSVALTPLGLSQITASRDRRSTRHVPTRRGCRQSLPGRTVPLTTLYAANLSCLVGHKLITSGGGKAAPLLGASPSRPHGAAPMMVSRLSGPTPCTVCTRLLSAPRPDITAAPHSLLPSEARVRGRRRYRWAGTQPSAPSLSMGPEARPGRQLQPHVALLLLLPPEQAWPRDPPHRHSGAPSDLQALLAPSAAQGRPAGEGQARHTAISGAGWRSSERRGSLLF</sequence>
<comment type="caution">
    <text evidence="2">The sequence shown here is derived from an EMBL/GenBank/DDBJ whole genome shotgun (WGS) entry which is preliminary data.</text>
</comment>
<dbReference type="AlphaFoldDB" id="A0AAV7Q0H3"/>
<feature type="compositionally biased region" description="Basic and acidic residues" evidence="1">
    <location>
        <begin position="302"/>
        <end position="311"/>
    </location>
</feature>
<gene>
    <name evidence="2" type="ORF">NDU88_009831</name>
</gene>
<accession>A0AAV7Q0H3</accession>
<feature type="compositionally biased region" description="Basic residues" evidence="1">
    <location>
        <begin position="108"/>
        <end position="119"/>
    </location>
</feature>
<organism evidence="2 3">
    <name type="scientific">Pleurodeles waltl</name>
    <name type="common">Iberian ribbed newt</name>
    <dbReference type="NCBI Taxonomy" id="8319"/>
    <lineage>
        <taxon>Eukaryota</taxon>
        <taxon>Metazoa</taxon>
        <taxon>Chordata</taxon>
        <taxon>Craniata</taxon>
        <taxon>Vertebrata</taxon>
        <taxon>Euteleostomi</taxon>
        <taxon>Amphibia</taxon>
        <taxon>Batrachia</taxon>
        <taxon>Caudata</taxon>
        <taxon>Salamandroidea</taxon>
        <taxon>Salamandridae</taxon>
        <taxon>Pleurodelinae</taxon>
        <taxon>Pleurodeles</taxon>
    </lineage>
</organism>
<dbReference type="Proteomes" id="UP001066276">
    <property type="component" value="Chromosome 7"/>
</dbReference>
<protein>
    <submittedName>
        <fullName evidence="2">Uncharacterized protein</fullName>
    </submittedName>
</protein>
<name>A0AAV7Q0H3_PLEWA</name>
<evidence type="ECO:0000256" key="1">
    <source>
        <dbReference type="SAM" id="MobiDB-lite"/>
    </source>
</evidence>
<dbReference type="EMBL" id="JANPWB010000011">
    <property type="protein sequence ID" value="KAJ1131495.1"/>
    <property type="molecule type" value="Genomic_DNA"/>
</dbReference>
<feature type="region of interest" description="Disordered" evidence="1">
    <location>
        <begin position="279"/>
        <end position="311"/>
    </location>
</feature>
<keyword evidence="3" id="KW-1185">Reference proteome</keyword>
<feature type="region of interest" description="Disordered" evidence="1">
    <location>
        <begin position="103"/>
        <end position="122"/>
    </location>
</feature>
<reference evidence="2" key="1">
    <citation type="journal article" date="2022" name="bioRxiv">
        <title>Sequencing and chromosome-scale assembly of the giantPleurodeles waltlgenome.</title>
        <authorList>
            <person name="Brown T."/>
            <person name="Elewa A."/>
            <person name="Iarovenko S."/>
            <person name="Subramanian E."/>
            <person name="Araus A.J."/>
            <person name="Petzold A."/>
            <person name="Susuki M."/>
            <person name="Suzuki K.-i.T."/>
            <person name="Hayashi T."/>
            <person name="Toyoda A."/>
            <person name="Oliveira C."/>
            <person name="Osipova E."/>
            <person name="Leigh N.D."/>
            <person name="Simon A."/>
            <person name="Yun M.H."/>
        </authorList>
    </citation>
    <scope>NUCLEOTIDE SEQUENCE</scope>
    <source>
        <strain evidence="2">20211129_DDA</strain>
        <tissue evidence="2">Liver</tissue>
    </source>
</reference>
<evidence type="ECO:0000313" key="3">
    <source>
        <dbReference type="Proteomes" id="UP001066276"/>
    </source>
</evidence>
<proteinExistence type="predicted"/>
<evidence type="ECO:0000313" key="2">
    <source>
        <dbReference type="EMBL" id="KAJ1131495.1"/>
    </source>
</evidence>